<evidence type="ECO:0000313" key="3">
    <source>
        <dbReference type="Proteomes" id="UP000275078"/>
    </source>
</evidence>
<keyword evidence="3" id="KW-1185">Reference proteome</keyword>
<name>A0A3N4HTN3_ASCIM</name>
<feature type="region of interest" description="Disordered" evidence="1">
    <location>
        <begin position="204"/>
        <end position="230"/>
    </location>
</feature>
<feature type="compositionally biased region" description="Basic and acidic residues" evidence="1">
    <location>
        <begin position="204"/>
        <end position="213"/>
    </location>
</feature>
<accession>A0A3N4HTN3</accession>
<protein>
    <submittedName>
        <fullName evidence="2">Uncharacterized protein</fullName>
    </submittedName>
</protein>
<proteinExistence type="predicted"/>
<gene>
    <name evidence="2" type="ORF">BJ508DRAFT_312030</name>
</gene>
<sequence length="462" mass="52636">MVPASQYPTLRSERLIATIPKLKVTPLEGFVGIATSNYGAWRRRIELVFEYEGIDMSSEGSYCLEDPRSLLIISLTIDDDNLGVIEQCSSGREALDELDRLHEAIMLRSITKGRSIIRTLEHLVWELQNCYVGDSESEPTNLQNDPTSLLRHVERFCMILEECDYVCEAFDEDKDVDQLMKEIRQDVCQDRDESGGQNLDVAEAKAGDEHQVENENGNYMHATGGGKDETEDERYKELEDLEYMAHDDHKESASADEGERLVKEMIRKLDTRDRVVLLVESLCRSFVENSAESEYEAFAERLLEVFQQAPTSYWKKQSFGTMKNIIVTVLEETIDTISENALGTKVPHGGVNMYWVFEPKKDPYFSKKELFNSSSSAGQNACCDLCRPKTHGLRTSTRDKTPPAHPPHPEQQHAATITKHSIDNLLTIKESSKLPELRFEVFFSNYSSNNPAITNRTRNERE</sequence>
<feature type="region of interest" description="Disordered" evidence="1">
    <location>
        <begin position="393"/>
        <end position="415"/>
    </location>
</feature>
<reference evidence="2 3" key="1">
    <citation type="journal article" date="2018" name="Nat. Ecol. Evol.">
        <title>Pezizomycetes genomes reveal the molecular basis of ectomycorrhizal truffle lifestyle.</title>
        <authorList>
            <person name="Murat C."/>
            <person name="Payen T."/>
            <person name="Noel B."/>
            <person name="Kuo A."/>
            <person name="Morin E."/>
            <person name="Chen J."/>
            <person name="Kohler A."/>
            <person name="Krizsan K."/>
            <person name="Balestrini R."/>
            <person name="Da Silva C."/>
            <person name="Montanini B."/>
            <person name="Hainaut M."/>
            <person name="Levati E."/>
            <person name="Barry K.W."/>
            <person name="Belfiori B."/>
            <person name="Cichocki N."/>
            <person name="Clum A."/>
            <person name="Dockter R.B."/>
            <person name="Fauchery L."/>
            <person name="Guy J."/>
            <person name="Iotti M."/>
            <person name="Le Tacon F."/>
            <person name="Lindquist E.A."/>
            <person name="Lipzen A."/>
            <person name="Malagnac F."/>
            <person name="Mello A."/>
            <person name="Molinier V."/>
            <person name="Miyauchi S."/>
            <person name="Poulain J."/>
            <person name="Riccioni C."/>
            <person name="Rubini A."/>
            <person name="Sitrit Y."/>
            <person name="Splivallo R."/>
            <person name="Traeger S."/>
            <person name="Wang M."/>
            <person name="Zifcakova L."/>
            <person name="Wipf D."/>
            <person name="Zambonelli A."/>
            <person name="Paolocci F."/>
            <person name="Nowrousian M."/>
            <person name="Ottonello S."/>
            <person name="Baldrian P."/>
            <person name="Spatafora J.W."/>
            <person name="Henrissat B."/>
            <person name="Nagy L.G."/>
            <person name="Aury J.M."/>
            <person name="Wincker P."/>
            <person name="Grigoriev I.V."/>
            <person name="Bonfante P."/>
            <person name="Martin F.M."/>
        </authorList>
    </citation>
    <scope>NUCLEOTIDE SEQUENCE [LARGE SCALE GENOMIC DNA]</scope>
    <source>
        <strain evidence="2 3">RN42</strain>
    </source>
</reference>
<evidence type="ECO:0000256" key="1">
    <source>
        <dbReference type="SAM" id="MobiDB-lite"/>
    </source>
</evidence>
<dbReference type="EMBL" id="ML119765">
    <property type="protein sequence ID" value="RPA75351.1"/>
    <property type="molecule type" value="Genomic_DNA"/>
</dbReference>
<dbReference type="AlphaFoldDB" id="A0A3N4HTN3"/>
<evidence type="ECO:0000313" key="2">
    <source>
        <dbReference type="EMBL" id="RPA75351.1"/>
    </source>
</evidence>
<feature type="compositionally biased region" description="Basic and acidic residues" evidence="1">
    <location>
        <begin position="396"/>
        <end position="411"/>
    </location>
</feature>
<dbReference type="Proteomes" id="UP000275078">
    <property type="component" value="Unassembled WGS sequence"/>
</dbReference>
<organism evidence="2 3">
    <name type="scientific">Ascobolus immersus RN42</name>
    <dbReference type="NCBI Taxonomy" id="1160509"/>
    <lineage>
        <taxon>Eukaryota</taxon>
        <taxon>Fungi</taxon>
        <taxon>Dikarya</taxon>
        <taxon>Ascomycota</taxon>
        <taxon>Pezizomycotina</taxon>
        <taxon>Pezizomycetes</taxon>
        <taxon>Pezizales</taxon>
        <taxon>Ascobolaceae</taxon>
        <taxon>Ascobolus</taxon>
    </lineage>
</organism>